<dbReference type="PANTHER" id="PTHR12651:SF1">
    <property type="entry name" value="26S PROTEASOME NON-ATPASE REGULATORY SUBUNIT 9"/>
    <property type="match status" value="1"/>
</dbReference>
<evidence type="ECO:0000256" key="1">
    <source>
        <dbReference type="ARBA" id="ARBA00005256"/>
    </source>
</evidence>
<evidence type="ECO:0000313" key="6">
    <source>
        <dbReference type="EMBL" id="CBN80120.1"/>
    </source>
</evidence>
<dbReference type="InterPro" id="IPR041489">
    <property type="entry name" value="PDZ_6"/>
</dbReference>
<organism evidence="6 7">
    <name type="scientific">Ectocarpus siliculosus</name>
    <name type="common">Brown alga</name>
    <name type="synonym">Conferva siliculosa</name>
    <dbReference type="NCBI Taxonomy" id="2880"/>
    <lineage>
        <taxon>Eukaryota</taxon>
        <taxon>Sar</taxon>
        <taxon>Stramenopiles</taxon>
        <taxon>Ochrophyta</taxon>
        <taxon>PX clade</taxon>
        <taxon>Phaeophyceae</taxon>
        <taxon>Ectocarpales</taxon>
        <taxon>Ectocarpaceae</taxon>
        <taxon>Ectocarpus</taxon>
    </lineage>
</organism>
<keyword evidence="7" id="KW-1185">Reference proteome</keyword>
<feature type="coiled-coil region" evidence="3">
    <location>
        <begin position="16"/>
        <end position="43"/>
    </location>
</feature>
<dbReference type="SUPFAM" id="SSF50156">
    <property type="entry name" value="PDZ domain-like"/>
    <property type="match status" value="1"/>
</dbReference>
<comment type="similarity">
    <text evidence="1">Belongs to the proteasome subunit p27 family.</text>
</comment>
<evidence type="ECO:0000259" key="4">
    <source>
        <dbReference type="Pfam" id="PF17820"/>
    </source>
</evidence>
<dbReference type="AlphaFoldDB" id="D8LKY7"/>
<evidence type="ECO:0008006" key="8">
    <source>
        <dbReference type="Google" id="ProtNLM"/>
    </source>
</evidence>
<dbReference type="PANTHER" id="PTHR12651">
    <property type="entry name" value="26S PROTEASOME NON-ATPASE REGULATORY SUBUNIT 9"/>
    <property type="match status" value="1"/>
</dbReference>
<dbReference type="InterPro" id="IPR035269">
    <property type="entry name" value="PSMD9"/>
</dbReference>
<evidence type="ECO:0000256" key="3">
    <source>
        <dbReference type="SAM" id="Coils"/>
    </source>
</evidence>
<gene>
    <name evidence="6" type="ORF">Esi_0031_0129</name>
</gene>
<sequence length="246" mass="25376">MSAFAKQQQQPIPSPEEALRKELVMLQAQRDALELEADAIASELKSPGANGEAPVGVKGALVDSDGFPLAGFDLFNVRERRHRFNCIQTDHKAVMSRIEKSLHALHDARLARPTPLPAASSVTAATPPTPSLVGGDSAAAASMSLAPIAKVNQVSEGSPASAAGLAVGDLVLRFGRVDISHPKGLGGVVDVVREKEGQEVPVTVLRTTSASGGGGSVGTGGGVRELTLVPKTWSGRGLLGVHLLPP</sequence>
<dbReference type="InParanoid" id="D8LKY7"/>
<dbReference type="Proteomes" id="UP000002630">
    <property type="component" value="Unassembled WGS sequence"/>
</dbReference>
<dbReference type="GO" id="GO:0070682">
    <property type="term" value="P:proteasome regulatory particle assembly"/>
    <property type="evidence" value="ECO:0007669"/>
    <property type="project" value="InterPro"/>
</dbReference>
<dbReference type="InterPro" id="IPR036034">
    <property type="entry name" value="PDZ_sf"/>
</dbReference>
<dbReference type="EMBL" id="FN649760">
    <property type="protein sequence ID" value="CBN80120.1"/>
    <property type="molecule type" value="Genomic_DNA"/>
</dbReference>
<proteinExistence type="inferred from homology"/>
<feature type="domain" description="PDZ" evidence="4">
    <location>
        <begin position="151"/>
        <end position="206"/>
    </location>
</feature>
<reference evidence="6 7" key="1">
    <citation type="journal article" date="2010" name="Nature">
        <title>The Ectocarpus genome and the independent evolution of multicellularity in brown algae.</title>
        <authorList>
            <person name="Cock J.M."/>
            <person name="Sterck L."/>
            <person name="Rouze P."/>
            <person name="Scornet D."/>
            <person name="Allen A.E."/>
            <person name="Amoutzias G."/>
            <person name="Anthouard V."/>
            <person name="Artiguenave F."/>
            <person name="Aury J.M."/>
            <person name="Badger J.H."/>
            <person name="Beszteri B."/>
            <person name="Billiau K."/>
            <person name="Bonnet E."/>
            <person name="Bothwell J.H."/>
            <person name="Bowler C."/>
            <person name="Boyen C."/>
            <person name="Brownlee C."/>
            <person name="Carrano C.J."/>
            <person name="Charrier B."/>
            <person name="Cho G.Y."/>
            <person name="Coelho S.M."/>
            <person name="Collen J."/>
            <person name="Corre E."/>
            <person name="Da Silva C."/>
            <person name="Delage L."/>
            <person name="Delaroque N."/>
            <person name="Dittami S.M."/>
            <person name="Doulbeau S."/>
            <person name="Elias M."/>
            <person name="Farnham G."/>
            <person name="Gachon C.M."/>
            <person name="Gschloessl B."/>
            <person name="Heesch S."/>
            <person name="Jabbari K."/>
            <person name="Jubin C."/>
            <person name="Kawai H."/>
            <person name="Kimura K."/>
            <person name="Kloareg B."/>
            <person name="Kupper F.C."/>
            <person name="Lang D."/>
            <person name="Le Bail A."/>
            <person name="Leblanc C."/>
            <person name="Lerouge P."/>
            <person name="Lohr M."/>
            <person name="Lopez P.J."/>
            <person name="Martens C."/>
            <person name="Maumus F."/>
            <person name="Michel G."/>
            <person name="Miranda-Saavedra D."/>
            <person name="Morales J."/>
            <person name="Moreau H."/>
            <person name="Motomura T."/>
            <person name="Nagasato C."/>
            <person name="Napoli C.A."/>
            <person name="Nelson D.R."/>
            <person name="Nyvall-Collen P."/>
            <person name="Peters A.F."/>
            <person name="Pommier C."/>
            <person name="Potin P."/>
            <person name="Poulain J."/>
            <person name="Quesneville H."/>
            <person name="Read B."/>
            <person name="Rensing S.A."/>
            <person name="Ritter A."/>
            <person name="Rousvoal S."/>
            <person name="Samanta M."/>
            <person name="Samson G."/>
            <person name="Schroeder D.C."/>
            <person name="Segurens B."/>
            <person name="Strittmatter M."/>
            <person name="Tonon T."/>
            <person name="Tregear J.W."/>
            <person name="Valentin K."/>
            <person name="von Dassow P."/>
            <person name="Yamagishi T."/>
            <person name="Van de Peer Y."/>
            <person name="Wincker P."/>
        </authorList>
    </citation>
    <scope>NUCLEOTIDE SEQUENCE [LARGE SCALE GENOMIC DNA]</scope>
    <source>
        <strain evidence="7">Ec32 / CCAP1310/4</strain>
    </source>
</reference>
<dbReference type="Pfam" id="PF18265">
    <property type="entry name" value="Nas2_N"/>
    <property type="match status" value="1"/>
</dbReference>
<protein>
    <recommendedName>
        <fullName evidence="8">26S proteasome non-ATPase regulatory subunit 9</fullName>
    </recommendedName>
</protein>
<dbReference type="FunFam" id="2.30.42.10:FF:000107">
    <property type="entry name" value="26S proteasome non-ATPase regulatory subunit 9"/>
    <property type="match status" value="1"/>
</dbReference>
<keyword evidence="3" id="KW-0175">Coiled coil</keyword>
<dbReference type="STRING" id="2880.D8LKY7"/>
<dbReference type="GO" id="GO:0005634">
    <property type="term" value="C:nucleus"/>
    <property type="evidence" value="ECO:0007669"/>
    <property type="project" value="TreeGrafter"/>
</dbReference>
<dbReference type="FunCoup" id="D8LKY7">
    <property type="interactions" value="321"/>
</dbReference>
<dbReference type="InterPro" id="IPR040815">
    <property type="entry name" value="Nas2_N"/>
</dbReference>
<dbReference type="eggNOG" id="KOG3129">
    <property type="taxonomic scope" value="Eukaryota"/>
</dbReference>
<name>D8LKY7_ECTSI</name>
<feature type="domain" description="Nas2 N-terminal" evidence="5">
    <location>
        <begin position="25"/>
        <end position="107"/>
    </location>
</feature>
<accession>D8LKY7</accession>
<evidence type="ECO:0000256" key="2">
    <source>
        <dbReference type="ARBA" id="ARBA00023186"/>
    </source>
</evidence>
<evidence type="ECO:0000313" key="7">
    <source>
        <dbReference type="Proteomes" id="UP000002630"/>
    </source>
</evidence>
<dbReference type="GO" id="GO:0005737">
    <property type="term" value="C:cytoplasm"/>
    <property type="evidence" value="ECO:0007669"/>
    <property type="project" value="TreeGrafter"/>
</dbReference>
<dbReference type="Gene3D" id="2.30.42.10">
    <property type="match status" value="1"/>
</dbReference>
<evidence type="ECO:0000259" key="5">
    <source>
        <dbReference type="Pfam" id="PF18265"/>
    </source>
</evidence>
<keyword evidence="2" id="KW-0143">Chaperone</keyword>
<dbReference type="Pfam" id="PF17820">
    <property type="entry name" value="PDZ_6"/>
    <property type="match status" value="1"/>
</dbReference>
<dbReference type="Gene3D" id="6.10.140.1710">
    <property type="match status" value="1"/>
</dbReference>
<dbReference type="OrthoDB" id="72325at2759"/>